<dbReference type="GO" id="GO:0009102">
    <property type="term" value="P:biotin biosynthetic process"/>
    <property type="evidence" value="ECO:0007669"/>
    <property type="project" value="UniProtKB-UniRule"/>
</dbReference>
<sequence length="298" mass="32649">MNDLFDARQVRHAFGRAAQGYEEASALQREIESRLLESFDHYALRHGDAKPQVIVDLGCGPAHAAAWFRKQIPDARVIAIDAALPMLQAALPNTRGQWLRRKPVDRVCADLRALPLADASIDVLFCNLALQWIDDLPAAFAGFRRVLKPGGLLLCATFGPDTLYELRTAFEQADEVPHVSPFIDIAGFGDALVAAGFREPVLDRDLLVETLPDFTSVLRGLKAMGATNALHARRHSLSGRARFAAADAAYPRDGEGRFPLTWEAVYAQAWGPEPGTPIRDAGGELASVPLSRIPIRRR</sequence>
<comment type="pathway">
    <text evidence="2 8">Cofactor biosynthesis; biotin biosynthesis.</text>
</comment>
<accession>A0A2K1Q0X2</accession>
<dbReference type="PANTHER" id="PTHR13090">
    <property type="entry name" value="ARGININE-HYDROXYLASE NDUFAF5, MITOCHONDRIAL"/>
    <property type="match status" value="1"/>
</dbReference>
<comment type="function">
    <text evidence="8">Converts the free carboxyl group of a malonyl-thioester to its methyl ester by transfer of a methyl group from S-adenosyl-L-methionine (SAM). It allows to synthesize pimeloyl-ACP via the fatty acid synthetic pathway.</text>
</comment>
<comment type="caution">
    <text evidence="10">The sequence shown here is derived from an EMBL/GenBank/DDBJ whole genome shotgun (WGS) entry which is preliminary data.</text>
</comment>
<dbReference type="GO" id="GO:0010340">
    <property type="term" value="F:carboxyl-O-methyltransferase activity"/>
    <property type="evidence" value="ECO:0007669"/>
    <property type="project" value="UniProtKB-UniRule"/>
</dbReference>
<dbReference type="OrthoDB" id="9760689at2"/>
<keyword evidence="7 8" id="KW-0093">Biotin biosynthesis</keyword>
<reference evidence="10 11" key="1">
    <citation type="submission" date="2017-08" db="EMBL/GenBank/DDBJ databases">
        <title>Lysobacter sylvestris genome.</title>
        <authorList>
            <person name="Zhang D.-C."/>
            <person name="Albuquerque L."/>
            <person name="Franca L."/>
            <person name="Froufe H.J.C."/>
            <person name="Barroso C."/>
            <person name="Egas C."/>
            <person name="Da Costa M."/>
            <person name="Margesin R."/>
        </authorList>
    </citation>
    <scope>NUCLEOTIDE SEQUENCE [LARGE SCALE GENOMIC DNA]</scope>
    <source>
        <strain evidence="10 11">AM20-91</strain>
    </source>
</reference>
<dbReference type="GO" id="GO:0102130">
    <property type="term" value="F:malonyl-CoA methyltransferase activity"/>
    <property type="evidence" value="ECO:0007669"/>
    <property type="project" value="UniProtKB-EC"/>
</dbReference>
<dbReference type="InterPro" id="IPR029063">
    <property type="entry name" value="SAM-dependent_MTases_sf"/>
</dbReference>
<keyword evidence="11" id="KW-1185">Reference proteome</keyword>
<dbReference type="Pfam" id="PF08241">
    <property type="entry name" value="Methyltransf_11"/>
    <property type="match status" value="1"/>
</dbReference>
<keyword evidence="6 8" id="KW-0949">S-adenosyl-L-methionine</keyword>
<comment type="catalytic activity">
    <reaction evidence="1 8">
        <text>malonyl-[ACP] + S-adenosyl-L-methionine = malonyl-[ACP] methyl ester + S-adenosyl-L-homocysteine</text>
        <dbReference type="Rhea" id="RHEA:17105"/>
        <dbReference type="Rhea" id="RHEA-COMP:9623"/>
        <dbReference type="Rhea" id="RHEA-COMP:9954"/>
        <dbReference type="ChEBI" id="CHEBI:57856"/>
        <dbReference type="ChEBI" id="CHEBI:59789"/>
        <dbReference type="ChEBI" id="CHEBI:78449"/>
        <dbReference type="ChEBI" id="CHEBI:78845"/>
        <dbReference type="EC" id="2.1.1.197"/>
    </reaction>
</comment>
<dbReference type="SUPFAM" id="SSF53335">
    <property type="entry name" value="S-adenosyl-L-methionine-dependent methyltransferases"/>
    <property type="match status" value="1"/>
</dbReference>
<dbReference type="RefSeq" id="WP_103073843.1">
    <property type="nucleotide sequence ID" value="NZ_NPZB01000001.1"/>
</dbReference>
<comment type="similarity">
    <text evidence="8">Belongs to the methyltransferase superfamily.</text>
</comment>
<feature type="domain" description="Methyltransferase type 11" evidence="9">
    <location>
        <begin position="55"/>
        <end position="155"/>
    </location>
</feature>
<keyword evidence="5 8" id="KW-0808">Transferase</keyword>
<dbReference type="HAMAP" id="MF_00835">
    <property type="entry name" value="BioC"/>
    <property type="match status" value="1"/>
</dbReference>
<dbReference type="GO" id="GO:0032259">
    <property type="term" value="P:methylation"/>
    <property type="evidence" value="ECO:0007669"/>
    <property type="project" value="UniProtKB-KW"/>
</dbReference>
<evidence type="ECO:0000313" key="11">
    <source>
        <dbReference type="Proteomes" id="UP000236220"/>
    </source>
</evidence>
<dbReference type="InterPro" id="IPR011814">
    <property type="entry name" value="BioC"/>
</dbReference>
<evidence type="ECO:0000313" key="10">
    <source>
        <dbReference type="EMBL" id="PNS08696.1"/>
    </source>
</evidence>
<evidence type="ECO:0000256" key="4">
    <source>
        <dbReference type="ARBA" id="ARBA00022603"/>
    </source>
</evidence>
<keyword evidence="4 8" id="KW-0489">Methyltransferase</keyword>
<dbReference type="CDD" id="cd02440">
    <property type="entry name" value="AdoMet_MTases"/>
    <property type="match status" value="1"/>
</dbReference>
<dbReference type="PANTHER" id="PTHR13090:SF1">
    <property type="entry name" value="ARGININE-HYDROXYLASE NDUFAF5, MITOCHONDRIAL"/>
    <property type="match status" value="1"/>
</dbReference>
<dbReference type="EMBL" id="NPZB01000001">
    <property type="protein sequence ID" value="PNS08696.1"/>
    <property type="molecule type" value="Genomic_DNA"/>
</dbReference>
<dbReference type="AlphaFoldDB" id="A0A2K1Q0X2"/>
<evidence type="ECO:0000259" key="9">
    <source>
        <dbReference type="Pfam" id="PF08241"/>
    </source>
</evidence>
<evidence type="ECO:0000256" key="7">
    <source>
        <dbReference type="ARBA" id="ARBA00022756"/>
    </source>
</evidence>
<dbReference type="EC" id="2.1.1.197" evidence="3 8"/>
<dbReference type="UniPathway" id="UPA00078"/>
<evidence type="ECO:0000256" key="1">
    <source>
        <dbReference type="ARBA" id="ARBA00000852"/>
    </source>
</evidence>
<evidence type="ECO:0000256" key="5">
    <source>
        <dbReference type="ARBA" id="ARBA00022679"/>
    </source>
</evidence>
<evidence type="ECO:0000256" key="2">
    <source>
        <dbReference type="ARBA" id="ARBA00004746"/>
    </source>
</evidence>
<dbReference type="Gene3D" id="3.40.50.150">
    <property type="entry name" value="Vaccinia Virus protein VP39"/>
    <property type="match status" value="1"/>
</dbReference>
<dbReference type="NCBIfam" id="TIGR02072">
    <property type="entry name" value="BioC"/>
    <property type="match status" value="1"/>
</dbReference>
<evidence type="ECO:0000256" key="6">
    <source>
        <dbReference type="ARBA" id="ARBA00022691"/>
    </source>
</evidence>
<dbReference type="InterPro" id="IPR013216">
    <property type="entry name" value="Methyltransf_11"/>
</dbReference>
<dbReference type="InterPro" id="IPR050602">
    <property type="entry name" value="Malonyl-ACP_OMT"/>
</dbReference>
<gene>
    <name evidence="8" type="primary">bioC</name>
    <name evidence="10" type="ORF">Lysil_0325</name>
</gene>
<dbReference type="Proteomes" id="UP000236220">
    <property type="component" value="Unassembled WGS sequence"/>
</dbReference>
<proteinExistence type="inferred from homology"/>
<protein>
    <recommendedName>
        <fullName evidence="3 8">Malonyl-[acyl-carrier protein] O-methyltransferase</fullName>
        <shortName evidence="8">Malonyl-ACP O-methyltransferase</shortName>
        <ecNumber evidence="3 8">2.1.1.197</ecNumber>
    </recommendedName>
    <alternativeName>
        <fullName evidence="8">Biotin synthesis protein BioC</fullName>
    </alternativeName>
</protein>
<evidence type="ECO:0000256" key="3">
    <source>
        <dbReference type="ARBA" id="ARBA00012327"/>
    </source>
</evidence>
<dbReference type="GO" id="GO:0008757">
    <property type="term" value="F:S-adenosylmethionine-dependent methyltransferase activity"/>
    <property type="evidence" value="ECO:0007669"/>
    <property type="project" value="InterPro"/>
</dbReference>
<organism evidence="10 11">
    <name type="scientific">Solilutibacter silvestris</name>
    <dbReference type="NCBI Taxonomy" id="1645665"/>
    <lineage>
        <taxon>Bacteria</taxon>
        <taxon>Pseudomonadati</taxon>
        <taxon>Pseudomonadota</taxon>
        <taxon>Gammaproteobacteria</taxon>
        <taxon>Lysobacterales</taxon>
        <taxon>Lysobacteraceae</taxon>
        <taxon>Solilutibacter</taxon>
    </lineage>
</organism>
<evidence type="ECO:0000256" key="8">
    <source>
        <dbReference type="HAMAP-Rule" id="MF_00835"/>
    </source>
</evidence>
<name>A0A2K1Q0X2_9GAMM</name>